<sequence length="150" mass="17046">MKANDVTGDGGEHGSQRCKGLEEEDVVNDVVLAGARSYVAQLGFAQSWVASYDFDIGQCELERCGKAKREIWRIVISMRRETCSPSNTKYIRKDLLDSKGFLFYLYLGFTQSNIDKNICHNNTICGGKNNPKNHKGDTWIFGQERRVYPR</sequence>
<dbReference type="AlphaFoldDB" id="A0A498HGT5"/>
<comment type="caution">
    <text evidence="1">The sequence shown here is derived from an EMBL/GenBank/DDBJ whole genome shotgun (WGS) entry which is preliminary data.</text>
</comment>
<gene>
    <name evidence="1" type="ORF">DVH24_013434</name>
</gene>
<organism evidence="1 2">
    <name type="scientific">Malus domestica</name>
    <name type="common">Apple</name>
    <name type="synonym">Pyrus malus</name>
    <dbReference type="NCBI Taxonomy" id="3750"/>
    <lineage>
        <taxon>Eukaryota</taxon>
        <taxon>Viridiplantae</taxon>
        <taxon>Streptophyta</taxon>
        <taxon>Embryophyta</taxon>
        <taxon>Tracheophyta</taxon>
        <taxon>Spermatophyta</taxon>
        <taxon>Magnoliopsida</taxon>
        <taxon>eudicotyledons</taxon>
        <taxon>Gunneridae</taxon>
        <taxon>Pentapetalae</taxon>
        <taxon>rosids</taxon>
        <taxon>fabids</taxon>
        <taxon>Rosales</taxon>
        <taxon>Rosaceae</taxon>
        <taxon>Amygdaloideae</taxon>
        <taxon>Maleae</taxon>
        <taxon>Malus</taxon>
    </lineage>
</organism>
<reference evidence="1 2" key="1">
    <citation type="submission" date="2018-10" db="EMBL/GenBank/DDBJ databases">
        <title>A high-quality apple genome assembly.</title>
        <authorList>
            <person name="Hu J."/>
        </authorList>
    </citation>
    <scope>NUCLEOTIDE SEQUENCE [LARGE SCALE GENOMIC DNA]</scope>
    <source>
        <strain evidence="2">cv. HFTH1</strain>
        <tissue evidence="1">Young leaf</tissue>
    </source>
</reference>
<keyword evidence="2" id="KW-1185">Reference proteome</keyword>
<dbReference type="Proteomes" id="UP000290289">
    <property type="component" value="Chromosome 16"/>
</dbReference>
<evidence type="ECO:0000313" key="2">
    <source>
        <dbReference type="Proteomes" id="UP000290289"/>
    </source>
</evidence>
<dbReference type="EMBL" id="RDQH01000342">
    <property type="protein sequence ID" value="RXH70688.1"/>
    <property type="molecule type" value="Genomic_DNA"/>
</dbReference>
<proteinExistence type="predicted"/>
<accession>A0A498HGT5</accession>
<evidence type="ECO:0000313" key="1">
    <source>
        <dbReference type="EMBL" id="RXH70688.1"/>
    </source>
</evidence>
<protein>
    <submittedName>
        <fullName evidence="1">Uncharacterized protein</fullName>
    </submittedName>
</protein>
<name>A0A498HGT5_MALDO</name>